<comment type="caution">
    <text evidence="1">The sequence shown here is derived from an EMBL/GenBank/DDBJ whole genome shotgun (WGS) entry which is preliminary data.</text>
</comment>
<dbReference type="EMBL" id="JADEXQ010000023">
    <property type="protein sequence ID" value="MBE9029860.1"/>
    <property type="molecule type" value="Genomic_DNA"/>
</dbReference>
<sequence length="363" mass="39512">MTDFFIDTIDFSDFQAERIDAIDLSAADIAAAQQASQSAPLREQWSTYLNTLAEVGFEQWLSQRAPEMSVRKLSPSTWQVNGFRVSSVAAPEEDEVLLPQAAIDQDQAACHLYVAVGVQEEYGQAFIAGSTRYDQLKSQSLKTEDAAYRVPFNQLDSDSNQLLLTLRCADPASIPLPAAVSIAEQVAAVKTQVTETKIRVGQWLNQKLDDLSEELAGVLMPPLQPQTVGLRSTAAPTSPADMLSEVLRTVSEQGISIPENAQSAHFELPTTDPALRLYAVVGQINSAEWSLFIALGQPDGEALPANLQLSVSDGTDILVNQQVEVARSQSYLYTQLIGEMHEGFQVTVTLPNGATHTLPEFAF</sequence>
<proteinExistence type="predicted"/>
<keyword evidence="2" id="KW-1185">Reference proteome</keyword>
<evidence type="ECO:0000313" key="2">
    <source>
        <dbReference type="Proteomes" id="UP000625316"/>
    </source>
</evidence>
<name>A0A928VNQ4_9CYAN</name>
<gene>
    <name evidence="1" type="ORF">IQ266_08975</name>
</gene>
<dbReference type="RefSeq" id="WP_264324679.1">
    <property type="nucleotide sequence ID" value="NZ_JADEXQ010000023.1"/>
</dbReference>
<dbReference type="InterPro" id="IPR014951">
    <property type="entry name" value="DUF1822"/>
</dbReference>
<dbReference type="AlphaFoldDB" id="A0A928VNQ4"/>
<dbReference type="Proteomes" id="UP000625316">
    <property type="component" value="Unassembled WGS sequence"/>
</dbReference>
<organism evidence="1 2">
    <name type="scientific">Romeriopsis navalis LEGE 11480</name>
    <dbReference type="NCBI Taxonomy" id="2777977"/>
    <lineage>
        <taxon>Bacteria</taxon>
        <taxon>Bacillati</taxon>
        <taxon>Cyanobacteriota</taxon>
        <taxon>Cyanophyceae</taxon>
        <taxon>Leptolyngbyales</taxon>
        <taxon>Leptolyngbyaceae</taxon>
        <taxon>Romeriopsis</taxon>
        <taxon>Romeriopsis navalis</taxon>
    </lineage>
</organism>
<reference evidence="1" key="1">
    <citation type="submission" date="2020-10" db="EMBL/GenBank/DDBJ databases">
        <authorList>
            <person name="Castelo-Branco R."/>
            <person name="Eusebio N."/>
            <person name="Adriana R."/>
            <person name="Vieira A."/>
            <person name="Brugerolle De Fraissinette N."/>
            <person name="Rezende De Castro R."/>
            <person name="Schneider M.P."/>
            <person name="Vasconcelos V."/>
            <person name="Leao P.N."/>
        </authorList>
    </citation>
    <scope>NUCLEOTIDE SEQUENCE</scope>
    <source>
        <strain evidence="1">LEGE 11480</strain>
    </source>
</reference>
<evidence type="ECO:0000313" key="1">
    <source>
        <dbReference type="EMBL" id="MBE9029860.1"/>
    </source>
</evidence>
<protein>
    <submittedName>
        <fullName evidence="1">DUF1822 family protein</fullName>
    </submittedName>
</protein>
<accession>A0A928VNQ4</accession>
<dbReference type="Pfam" id="PF08852">
    <property type="entry name" value="DUF1822"/>
    <property type="match status" value="1"/>
</dbReference>